<protein>
    <recommendedName>
        <fullName evidence="4">DUF1453 domain-containing protein</fullName>
    </recommendedName>
</protein>
<proteinExistence type="predicted"/>
<sequence>MEWVDDALIVALIGYLVVRQFMWRKADPGSILKLPLIVVAIGAGWLVWEVATGQQLTPLDAVVLLVELLLVSGTGTMMGLATRFGRVGGELRYKLTSWGILLWATFLVIRVGSFVVAAQVGAHLLETTAAIMLSFGVNRLASSLVVRRRLALQGAGHDVADSRPDRVH</sequence>
<evidence type="ECO:0000313" key="2">
    <source>
        <dbReference type="EMBL" id="GAA1686484.1"/>
    </source>
</evidence>
<feature type="transmembrane region" description="Helical" evidence="1">
    <location>
        <begin position="128"/>
        <end position="146"/>
    </location>
</feature>
<keyword evidence="1" id="KW-0472">Membrane</keyword>
<reference evidence="2 3" key="1">
    <citation type="journal article" date="2019" name="Int. J. Syst. Evol. Microbiol.">
        <title>The Global Catalogue of Microorganisms (GCM) 10K type strain sequencing project: providing services to taxonomists for standard genome sequencing and annotation.</title>
        <authorList>
            <consortium name="The Broad Institute Genomics Platform"/>
            <consortium name="The Broad Institute Genome Sequencing Center for Infectious Disease"/>
            <person name="Wu L."/>
            <person name="Ma J."/>
        </authorList>
    </citation>
    <scope>NUCLEOTIDE SEQUENCE [LARGE SCALE GENOMIC DNA]</scope>
    <source>
        <strain evidence="2 3">JCM 14718</strain>
    </source>
</reference>
<feature type="transmembrane region" description="Helical" evidence="1">
    <location>
        <begin position="100"/>
        <end position="122"/>
    </location>
</feature>
<name>A0ABN2HFA5_9ACTN</name>
<keyword evidence="1" id="KW-0812">Transmembrane</keyword>
<feature type="transmembrane region" description="Helical" evidence="1">
    <location>
        <begin position="60"/>
        <end position="80"/>
    </location>
</feature>
<evidence type="ECO:0008006" key="4">
    <source>
        <dbReference type="Google" id="ProtNLM"/>
    </source>
</evidence>
<evidence type="ECO:0000313" key="3">
    <source>
        <dbReference type="Proteomes" id="UP001500618"/>
    </source>
</evidence>
<evidence type="ECO:0000256" key="1">
    <source>
        <dbReference type="SAM" id="Phobius"/>
    </source>
</evidence>
<dbReference type="EMBL" id="BAAANY010000014">
    <property type="protein sequence ID" value="GAA1686484.1"/>
    <property type="molecule type" value="Genomic_DNA"/>
</dbReference>
<accession>A0ABN2HFA5</accession>
<organism evidence="2 3">
    <name type="scientific">Fodinicola feengrottensis</name>
    <dbReference type="NCBI Taxonomy" id="435914"/>
    <lineage>
        <taxon>Bacteria</taxon>
        <taxon>Bacillati</taxon>
        <taxon>Actinomycetota</taxon>
        <taxon>Actinomycetes</taxon>
        <taxon>Mycobacteriales</taxon>
        <taxon>Fodinicola</taxon>
    </lineage>
</organism>
<gene>
    <name evidence="2" type="ORF">GCM10009765_39960</name>
</gene>
<keyword evidence="1" id="KW-1133">Transmembrane helix</keyword>
<comment type="caution">
    <text evidence="2">The sequence shown here is derived from an EMBL/GenBank/DDBJ whole genome shotgun (WGS) entry which is preliminary data.</text>
</comment>
<dbReference type="Proteomes" id="UP001500618">
    <property type="component" value="Unassembled WGS sequence"/>
</dbReference>
<feature type="transmembrane region" description="Helical" evidence="1">
    <location>
        <begin position="30"/>
        <end position="48"/>
    </location>
</feature>
<keyword evidence="3" id="KW-1185">Reference proteome</keyword>
<dbReference type="RefSeq" id="WP_344311748.1">
    <property type="nucleotide sequence ID" value="NZ_BAAANY010000014.1"/>
</dbReference>